<name>A0A1T5G7T9_9FLAO</name>
<keyword evidence="3" id="KW-1185">Reference proteome</keyword>
<protein>
    <submittedName>
        <fullName evidence="2">Uncharacterized protein</fullName>
    </submittedName>
</protein>
<dbReference type="EMBL" id="FUYZ01000010">
    <property type="protein sequence ID" value="SKC04429.1"/>
    <property type="molecule type" value="Genomic_DNA"/>
</dbReference>
<feature type="transmembrane region" description="Helical" evidence="1">
    <location>
        <begin position="76"/>
        <end position="94"/>
    </location>
</feature>
<dbReference type="AlphaFoldDB" id="A0A1T5G7T9"/>
<gene>
    <name evidence="2" type="ORF">SAMN05660477_02626</name>
</gene>
<keyword evidence="1" id="KW-0472">Membrane</keyword>
<dbReference type="OrthoDB" id="1445427at2"/>
<keyword evidence="1" id="KW-1133">Transmembrane helix</keyword>
<evidence type="ECO:0000313" key="3">
    <source>
        <dbReference type="Proteomes" id="UP000191112"/>
    </source>
</evidence>
<accession>A0A1T5G7T9</accession>
<dbReference type="STRING" id="619805.SAMN05660477_02626"/>
<evidence type="ECO:0000256" key="1">
    <source>
        <dbReference type="SAM" id="Phobius"/>
    </source>
</evidence>
<sequence length="134" mass="15682">MKKNFLAFSIISYVISLVTPVFSYIPPDFTRSETFGYQYVGLGWMAFESAPDFVTWLCNFTLIISWMLYTANFGKYLAYFTIIPMLVYGLDYILKLDFYAMTEYHKVPVGFLFWLISGLLNAYYFYRKSTVAKA</sequence>
<organism evidence="2 3">
    <name type="scientific">Soonwooa buanensis</name>
    <dbReference type="NCBI Taxonomy" id="619805"/>
    <lineage>
        <taxon>Bacteria</taxon>
        <taxon>Pseudomonadati</taxon>
        <taxon>Bacteroidota</taxon>
        <taxon>Flavobacteriia</taxon>
        <taxon>Flavobacteriales</taxon>
        <taxon>Weeksellaceae</taxon>
        <taxon>Chryseobacterium group</taxon>
        <taxon>Soonwooa</taxon>
    </lineage>
</organism>
<proteinExistence type="predicted"/>
<feature type="transmembrane region" description="Helical" evidence="1">
    <location>
        <begin position="106"/>
        <end position="126"/>
    </location>
</feature>
<dbReference type="RefSeq" id="WP_079667813.1">
    <property type="nucleotide sequence ID" value="NZ_FUYZ01000010.1"/>
</dbReference>
<dbReference type="Proteomes" id="UP000191112">
    <property type="component" value="Unassembled WGS sequence"/>
</dbReference>
<reference evidence="2 3" key="1">
    <citation type="submission" date="2017-02" db="EMBL/GenBank/DDBJ databases">
        <authorList>
            <person name="Peterson S.W."/>
        </authorList>
    </citation>
    <scope>NUCLEOTIDE SEQUENCE [LARGE SCALE GENOMIC DNA]</scope>
    <source>
        <strain evidence="2 3">DSM 22323</strain>
    </source>
</reference>
<keyword evidence="1" id="KW-0812">Transmembrane</keyword>
<feature type="transmembrane region" description="Helical" evidence="1">
    <location>
        <begin position="53"/>
        <end position="69"/>
    </location>
</feature>
<evidence type="ECO:0000313" key="2">
    <source>
        <dbReference type="EMBL" id="SKC04429.1"/>
    </source>
</evidence>